<dbReference type="GO" id="GO:0030008">
    <property type="term" value="C:TRAPP complex"/>
    <property type="evidence" value="ECO:0007669"/>
    <property type="project" value="TreeGrafter"/>
</dbReference>
<dbReference type="GO" id="GO:0005802">
    <property type="term" value="C:trans-Golgi network"/>
    <property type="evidence" value="ECO:0007669"/>
    <property type="project" value="TreeGrafter"/>
</dbReference>
<reference evidence="2" key="1">
    <citation type="journal article" date="2014" name="PLoS Genet.">
        <title>Signature Gene Expression Reveals Novel Clues to the Molecular Mechanisms of Dimorphic Transition in Penicillium marneffei.</title>
        <authorList>
            <person name="Yang E."/>
            <person name="Wang G."/>
            <person name="Cai J."/>
            <person name="Woo P.C."/>
            <person name="Lau S.K."/>
            <person name="Yuen K.-Y."/>
            <person name="Chow W.-N."/>
            <person name="Lin X."/>
        </authorList>
    </citation>
    <scope>NUCLEOTIDE SEQUENCE [LARGE SCALE GENOMIC DNA]</scope>
    <source>
        <strain evidence="2">PM1</strain>
    </source>
</reference>
<dbReference type="PANTHER" id="PTHR12817:SF0">
    <property type="entry name" value="GEO08327P1"/>
    <property type="match status" value="1"/>
</dbReference>
<protein>
    <submittedName>
        <fullName evidence="2">Trafficking protein particle complex subunit 6B</fullName>
    </submittedName>
</protein>
<dbReference type="CDD" id="cd14944">
    <property type="entry name" value="TRAPPC6A_Trs33"/>
    <property type="match status" value="1"/>
</dbReference>
<evidence type="ECO:0000313" key="2">
    <source>
        <dbReference type="EMBL" id="KFX41958.1"/>
    </source>
</evidence>
<dbReference type="GO" id="GO:0005801">
    <property type="term" value="C:cis-Golgi network"/>
    <property type="evidence" value="ECO:0007669"/>
    <property type="project" value="TreeGrafter"/>
</dbReference>
<organism evidence="2">
    <name type="scientific">Talaromyces marneffei PM1</name>
    <dbReference type="NCBI Taxonomy" id="1077442"/>
    <lineage>
        <taxon>Eukaryota</taxon>
        <taxon>Fungi</taxon>
        <taxon>Dikarya</taxon>
        <taxon>Ascomycota</taxon>
        <taxon>Pezizomycotina</taxon>
        <taxon>Eurotiomycetes</taxon>
        <taxon>Eurotiomycetidae</taxon>
        <taxon>Eurotiales</taxon>
        <taxon>Trichocomaceae</taxon>
        <taxon>Talaromyces</taxon>
        <taxon>Talaromyces sect. Talaromyces</taxon>
    </lineage>
</organism>
<comment type="similarity">
    <text evidence="1">Belongs to the TRAPP small subunits family. BET3 subfamily.</text>
</comment>
<dbReference type="InterPro" id="IPR037992">
    <property type="entry name" value="TRAPPC6/Trs33"/>
</dbReference>
<dbReference type="InterPro" id="IPR024096">
    <property type="entry name" value="NO_sig/Golgi_transp_ligand-bd"/>
</dbReference>
<sequence length="170" mass="18753">MSLDSQNPFNPSDPHARFVSTSCLDLLLIEIVPMAERITQDLLVNSTTTDGTNNAVAKIEDEELQEATFYRLEMLGYRVGQGLAERKQVDNLKTNHRGVYVLSDNAFRPLTRMSMAVRSEAVARAEAFLWFPCGLIRGCLASLGIDATVQAETSELPGATFQIKSNQAKT</sequence>
<dbReference type="SUPFAM" id="SSF111126">
    <property type="entry name" value="Ligand-binding domain in the NO signalling and Golgi transport"/>
    <property type="match status" value="1"/>
</dbReference>
<dbReference type="PANTHER" id="PTHR12817">
    <property type="entry name" value="TRAFFICKING PROTEIN PARTICLE COMPLEX SUBUNIT 6B"/>
    <property type="match status" value="1"/>
</dbReference>
<proteinExistence type="inferred from homology"/>
<dbReference type="Pfam" id="PF04051">
    <property type="entry name" value="TRAPP"/>
    <property type="match status" value="1"/>
</dbReference>
<dbReference type="AlphaFoldDB" id="A0A093X9Q3"/>
<dbReference type="HOGENOM" id="CLU_076409_0_1_1"/>
<evidence type="ECO:0000256" key="1">
    <source>
        <dbReference type="ARBA" id="ARBA00006218"/>
    </source>
</evidence>
<gene>
    <name evidence="2" type="ORF">GQ26_0510210</name>
</gene>
<dbReference type="EMBL" id="JPOX01000051">
    <property type="protein sequence ID" value="KFX41958.1"/>
    <property type="molecule type" value="Genomic_DNA"/>
</dbReference>
<comment type="caution">
    <text evidence="2">The sequence shown here is derived from an EMBL/GenBank/DDBJ whole genome shotgun (WGS) entry which is preliminary data.</text>
</comment>
<dbReference type="InterPro" id="IPR007194">
    <property type="entry name" value="TRAPP_component"/>
</dbReference>
<accession>A0A093X9Q3</accession>
<name>A0A093X9Q3_TALMA</name>
<dbReference type="GO" id="GO:0006888">
    <property type="term" value="P:endoplasmic reticulum to Golgi vesicle-mediated transport"/>
    <property type="evidence" value="ECO:0007669"/>
    <property type="project" value="TreeGrafter"/>
</dbReference>
<dbReference type="Gene3D" id="3.30.1380.20">
    <property type="entry name" value="Trafficking protein particle complex subunit 3"/>
    <property type="match status" value="1"/>
</dbReference>